<dbReference type="AlphaFoldDB" id="A0A7J7KF14"/>
<dbReference type="Pfam" id="PF05517">
    <property type="entry name" value="p25-alpha"/>
    <property type="match status" value="1"/>
</dbReference>
<comment type="similarity">
    <text evidence="1">Belongs to the TPPP family.</text>
</comment>
<sequence length="224" mass="24709">MKGHNISLLIELSTPENSTCNLNKGGSNMAEASTPSTAPRNSLNTQFLKFCNFGNHGKAEKKTLTDKNLTKMFKDCKLYGKKLTTADTDIAFNTVKERGKKEITFTQFKELLKTVASKYQADKSLASSESAYNAMEEVITMCDPTLHKTTAAVKGGVVSRMTDTSKYTGTHKERFDKDGKGMGIAGREEVNAKMAMFKGTQRGGRMTKRELPEQMSALLEKLIP</sequence>
<organism evidence="2 3">
    <name type="scientific">Bugula neritina</name>
    <name type="common">Brown bryozoan</name>
    <name type="synonym">Sertularia neritina</name>
    <dbReference type="NCBI Taxonomy" id="10212"/>
    <lineage>
        <taxon>Eukaryota</taxon>
        <taxon>Metazoa</taxon>
        <taxon>Spiralia</taxon>
        <taxon>Lophotrochozoa</taxon>
        <taxon>Bryozoa</taxon>
        <taxon>Gymnolaemata</taxon>
        <taxon>Cheilostomatida</taxon>
        <taxon>Flustrina</taxon>
        <taxon>Buguloidea</taxon>
        <taxon>Bugulidae</taxon>
        <taxon>Bugula</taxon>
    </lineage>
</organism>
<accession>A0A7J7KF14</accession>
<dbReference type="EMBL" id="VXIV02000654">
    <property type="protein sequence ID" value="KAF6036887.1"/>
    <property type="molecule type" value="Genomic_DNA"/>
</dbReference>
<keyword evidence="3" id="KW-1185">Reference proteome</keyword>
<dbReference type="InterPro" id="IPR008907">
    <property type="entry name" value="TPP/p25"/>
</dbReference>
<dbReference type="GO" id="GO:0015631">
    <property type="term" value="F:tubulin binding"/>
    <property type="evidence" value="ECO:0007669"/>
    <property type="project" value="InterPro"/>
</dbReference>
<reference evidence="2" key="1">
    <citation type="submission" date="2020-06" db="EMBL/GenBank/DDBJ databases">
        <title>Draft genome of Bugula neritina, a colonial animal packing powerful symbionts and potential medicines.</title>
        <authorList>
            <person name="Rayko M."/>
        </authorList>
    </citation>
    <scope>NUCLEOTIDE SEQUENCE [LARGE SCALE GENOMIC DNA]</scope>
    <source>
        <strain evidence="2">Kwan_BN1</strain>
    </source>
</reference>
<dbReference type="PANTHER" id="PTHR12932:SF9">
    <property type="entry name" value="TUBULIN POLYMERIZATION-PROMOTING PROTEIN HOMOLOG"/>
    <property type="match status" value="1"/>
</dbReference>
<protein>
    <submittedName>
        <fullName evidence="2">TPPP2</fullName>
    </submittedName>
</protein>
<evidence type="ECO:0000313" key="3">
    <source>
        <dbReference type="Proteomes" id="UP000593567"/>
    </source>
</evidence>
<evidence type="ECO:0000256" key="1">
    <source>
        <dbReference type="ARBA" id="ARBA00010994"/>
    </source>
</evidence>
<dbReference type="GO" id="GO:0005874">
    <property type="term" value="C:microtubule"/>
    <property type="evidence" value="ECO:0007669"/>
    <property type="project" value="TreeGrafter"/>
</dbReference>
<proteinExistence type="inferred from homology"/>
<comment type="caution">
    <text evidence="2">The sequence shown here is derived from an EMBL/GenBank/DDBJ whole genome shotgun (WGS) entry which is preliminary data.</text>
</comment>
<dbReference type="InterPro" id="IPR011992">
    <property type="entry name" value="EF-hand-dom_pair"/>
</dbReference>
<dbReference type="Proteomes" id="UP000593567">
    <property type="component" value="Unassembled WGS sequence"/>
</dbReference>
<dbReference type="OrthoDB" id="548799at2759"/>
<dbReference type="GO" id="GO:0032273">
    <property type="term" value="P:positive regulation of protein polymerization"/>
    <property type="evidence" value="ECO:0007669"/>
    <property type="project" value="TreeGrafter"/>
</dbReference>
<dbReference type="GO" id="GO:0001578">
    <property type="term" value="P:microtubule bundle formation"/>
    <property type="evidence" value="ECO:0007669"/>
    <property type="project" value="TreeGrafter"/>
</dbReference>
<dbReference type="Gene3D" id="1.10.238.10">
    <property type="entry name" value="EF-hand"/>
    <property type="match status" value="1"/>
</dbReference>
<gene>
    <name evidence="2" type="ORF">EB796_004813</name>
</gene>
<name>A0A7J7KF14_BUGNE</name>
<evidence type="ECO:0000313" key="2">
    <source>
        <dbReference type="EMBL" id="KAF6036887.1"/>
    </source>
</evidence>
<dbReference type="GO" id="GO:0046785">
    <property type="term" value="P:microtubule polymerization"/>
    <property type="evidence" value="ECO:0007669"/>
    <property type="project" value="InterPro"/>
</dbReference>
<dbReference type="PANTHER" id="PTHR12932">
    <property type="entry name" value="P25 ALPHA-RELATED"/>
    <property type="match status" value="1"/>
</dbReference>
<dbReference type="SUPFAM" id="SSF47473">
    <property type="entry name" value="EF-hand"/>
    <property type="match status" value="1"/>
</dbReference>